<keyword evidence="2" id="KW-1185">Reference proteome</keyword>
<name>A0A2S0N471_9BURK</name>
<dbReference type="Gene3D" id="3.40.50.300">
    <property type="entry name" value="P-loop containing nucleotide triphosphate hydrolases"/>
    <property type="match status" value="1"/>
</dbReference>
<dbReference type="SUPFAM" id="SSF52540">
    <property type="entry name" value="P-loop containing nucleoside triphosphate hydrolases"/>
    <property type="match status" value="1"/>
</dbReference>
<evidence type="ECO:0000313" key="2">
    <source>
        <dbReference type="Proteomes" id="UP000239326"/>
    </source>
</evidence>
<dbReference type="OrthoDB" id="8588365at2"/>
<accession>A0A2S0N471</accession>
<dbReference type="RefSeq" id="WP_106447708.1">
    <property type="nucleotide sequence ID" value="NZ_CP027669.1"/>
</dbReference>
<gene>
    <name evidence="1" type="ORF">C6571_16810</name>
</gene>
<organism evidence="1 2">
    <name type="scientific">Simplicispira suum</name>
    <dbReference type="NCBI Taxonomy" id="2109915"/>
    <lineage>
        <taxon>Bacteria</taxon>
        <taxon>Pseudomonadati</taxon>
        <taxon>Pseudomonadota</taxon>
        <taxon>Betaproteobacteria</taxon>
        <taxon>Burkholderiales</taxon>
        <taxon>Comamonadaceae</taxon>
        <taxon>Simplicispira</taxon>
    </lineage>
</organism>
<dbReference type="Proteomes" id="UP000239326">
    <property type="component" value="Chromosome"/>
</dbReference>
<sequence>MSTKGNANAARVVAIMGSTGSGKTQYLRMLLGKKRRRRTIIWSPKEEMDNYAGLYGGTVVSTAGQALALLKAAGTGPVHIVFKPRLVRSIDEAQFDAVCKMAMMARNITFVVDELHTVTRPSSAPDGWRKLVMMGRGYGAEVYGLSQRPASVDKDFFGNLSTMHARRMAYGEDAKAVARALSVPAQEVQALTGYQWLERDIQTGKVTRGG</sequence>
<protein>
    <submittedName>
        <fullName evidence="1">Uncharacterized protein</fullName>
    </submittedName>
</protein>
<dbReference type="KEGG" id="simp:C6571_16810"/>
<reference evidence="1 2" key="1">
    <citation type="submission" date="2018-03" db="EMBL/GenBank/DDBJ databases">
        <title>Genome sequencing of Simplicispira sp.</title>
        <authorList>
            <person name="Kim S.-J."/>
            <person name="Heo J."/>
            <person name="Kwon S.-W."/>
        </authorList>
    </citation>
    <scope>NUCLEOTIDE SEQUENCE [LARGE SCALE GENOMIC DNA]</scope>
    <source>
        <strain evidence="1 2">SC1-8</strain>
    </source>
</reference>
<evidence type="ECO:0000313" key="1">
    <source>
        <dbReference type="EMBL" id="AVO42733.1"/>
    </source>
</evidence>
<dbReference type="EMBL" id="CP027669">
    <property type="protein sequence ID" value="AVO42733.1"/>
    <property type="molecule type" value="Genomic_DNA"/>
</dbReference>
<dbReference type="InterPro" id="IPR027417">
    <property type="entry name" value="P-loop_NTPase"/>
</dbReference>
<dbReference type="AlphaFoldDB" id="A0A2S0N471"/>
<proteinExistence type="predicted"/>